<reference evidence="8 9" key="1">
    <citation type="submission" date="2015-11" db="EMBL/GenBank/DDBJ databases">
        <title>Genome sequences of Lysobacter enzymogenes strain C3 and Lysobacter antibioticus ATCC 29479.</title>
        <authorList>
            <person name="Kobayashi D.Y."/>
        </authorList>
    </citation>
    <scope>NUCLEOTIDE SEQUENCE [LARGE SCALE GENOMIC DNA]</scope>
    <source>
        <strain evidence="8 9">C3</strain>
    </source>
</reference>
<gene>
    <name evidence="6 8" type="primary">rplU</name>
    <name evidence="8" type="ORF">GLE_3293</name>
</gene>
<dbReference type="OrthoDB" id="9813334at2"/>
<dbReference type="GO" id="GO:0019843">
    <property type="term" value="F:rRNA binding"/>
    <property type="evidence" value="ECO:0007669"/>
    <property type="project" value="UniProtKB-UniRule"/>
</dbReference>
<comment type="function">
    <text evidence="6 7">This protein binds to 23S rRNA in the presence of protein L20.</text>
</comment>
<dbReference type="PANTHER" id="PTHR21349">
    <property type="entry name" value="50S RIBOSOMAL PROTEIN L21"/>
    <property type="match status" value="1"/>
</dbReference>
<dbReference type="AlphaFoldDB" id="A0A0S2DK20"/>
<proteinExistence type="inferred from homology"/>
<dbReference type="GO" id="GO:0005840">
    <property type="term" value="C:ribosome"/>
    <property type="evidence" value="ECO:0007669"/>
    <property type="project" value="UniProtKB-KW"/>
</dbReference>
<evidence type="ECO:0000256" key="6">
    <source>
        <dbReference type="HAMAP-Rule" id="MF_01363"/>
    </source>
</evidence>
<dbReference type="PATRIC" id="fig|69.6.peg.3244"/>
<dbReference type="NCBIfam" id="TIGR00061">
    <property type="entry name" value="L21"/>
    <property type="match status" value="1"/>
</dbReference>
<dbReference type="InterPro" id="IPR018258">
    <property type="entry name" value="Ribosomal_bL21_CS"/>
</dbReference>
<keyword evidence="2 6" id="KW-0699">rRNA-binding</keyword>
<dbReference type="SUPFAM" id="SSF141091">
    <property type="entry name" value="L21p-like"/>
    <property type="match status" value="1"/>
</dbReference>
<dbReference type="GO" id="GO:1990904">
    <property type="term" value="C:ribonucleoprotein complex"/>
    <property type="evidence" value="ECO:0007669"/>
    <property type="project" value="UniProtKB-KW"/>
</dbReference>
<dbReference type="RefSeq" id="WP_057948185.1">
    <property type="nucleotide sequence ID" value="NZ_CP067395.1"/>
</dbReference>
<accession>A0A0S2DK20</accession>
<dbReference type="GO" id="GO:0006412">
    <property type="term" value="P:translation"/>
    <property type="evidence" value="ECO:0007669"/>
    <property type="project" value="UniProtKB-UniRule"/>
</dbReference>
<evidence type="ECO:0000313" key="8">
    <source>
        <dbReference type="EMBL" id="ALN58639.1"/>
    </source>
</evidence>
<evidence type="ECO:0000256" key="7">
    <source>
        <dbReference type="RuleBase" id="RU000562"/>
    </source>
</evidence>
<dbReference type="InterPro" id="IPR036164">
    <property type="entry name" value="bL21-like_sf"/>
</dbReference>
<dbReference type="STRING" id="69.GLE_3293"/>
<dbReference type="Pfam" id="PF00829">
    <property type="entry name" value="Ribosomal_L21p"/>
    <property type="match status" value="1"/>
</dbReference>
<dbReference type="InterPro" id="IPR028909">
    <property type="entry name" value="bL21-like"/>
</dbReference>
<dbReference type="GO" id="GO:0003735">
    <property type="term" value="F:structural constituent of ribosome"/>
    <property type="evidence" value="ECO:0007669"/>
    <property type="project" value="InterPro"/>
</dbReference>
<keyword evidence="5 6" id="KW-0687">Ribonucleoprotein</keyword>
<sequence length="106" mass="11702">MYAVLVTGGKQYRVMQGETLRVELLDVEAGSEIKFDTVLMLGDGEGIKIGDALKGASVTATVVGHGRADKVRIVKFRRRKHHRKQMGHRQHYTEIQITGIAGGDNK</sequence>
<dbReference type="GO" id="GO:0005737">
    <property type="term" value="C:cytoplasm"/>
    <property type="evidence" value="ECO:0007669"/>
    <property type="project" value="UniProtKB-ARBA"/>
</dbReference>
<comment type="similarity">
    <text evidence="1 6 7">Belongs to the bacterial ribosomal protein bL21 family.</text>
</comment>
<dbReference type="InterPro" id="IPR001787">
    <property type="entry name" value="Ribosomal_bL21"/>
</dbReference>
<evidence type="ECO:0000256" key="3">
    <source>
        <dbReference type="ARBA" id="ARBA00022884"/>
    </source>
</evidence>
<dbReference type="EMBL" id="CP013140">
    <property type="protein sequence ID" value="ALN58639.1"/>
    <property type="molecule type" value="Genomic_DNA"/>
</dbReference>
<keyword evidence="4 6" id="KW-0689">Ribosomal protein</keyword>
<dbReference type="PROSITE" id="PS01169">
    <property type="entry name" value="RIBOSOMAL_L21"/>
    <property type="match status" value="1"/>
</dbReference>
<evidence type="ECO:0000256" key="1">
    <source>
        <dbReference type="ARBA" id="ARBA00008563"/>
    </source>
</evidence>
<dbReference type="PANTHER" id="PTHR21349:SF0">
    <property type="entry name" value="LARGE RIBOSOMAL SUBUNIT PROTEIN BL21M"/>
    <property type="match status" value="1"/>
</dbReference>
<evidence type="ECO:0000256" key="5">
    <source>
        <dbReference type="ARBA" id="ARBA00023274"/>
    </source>
</evidence>
<name>A0A0S2DK20_LYSEN</name>
<evidence type="ECO:0000256" key="2">
    <source>
        <dbReference type="ARBA" id="ARBA00022730"/>
    </source>
</evidence>
<dbReference type="Proteomes" id="UP000061569">
    <property type="component" value="Chromosome"/>
</dbReference>
<evidence type="ECO:0000256" key="4">
    <source>
        <dbReference type="ARBA" id="ARBA00022980"/>
    </source>
</evidence>
<dbReference type="KEGG" id="lez:GLE_3293"/>
<keyword evidence="3 6" id="KW-0694">RNA-binding</keyword>
<comment type="subunit">
    <text evidence="6">Part of the 50S ribosomal subunit. Contacts protein L20.</text>
</comment>
<dbReference type="HAMAP" id="MF_01363">
    <property type="entry name" value="Ribosomal_bL21"/>
    <property type="match status" value="1"/>
</dbReference>
<organism evidence="8 9">
    <name type="scientific">Lysobacter enzymogenes</name>
    <dbReference type="NCBI Taxonomy" id="69"/>
    <lineage>
        <taxon>Bacteria</taxon>
        <taxon>Pseudomonadati</taxon>
        <taxon>Pseudomonadota</taxon>
        <taxon>Gammaproteobacteria</taxon>
        <taxon>Lysobacterales</taxon>
        <taxon>Lysobacteraceae</taxon>
        <taxon>Lysobacter</taxon>
    </lineage>
</organism>
<evidence type="ECO:0000313" key="9">
    <source>
        <dbReference type="Proteomes" id="UP000061569"/>
    </source>
</evidence>
<protein>
    <recommendedName>
        <fullName evidence="6">Large ribosomal subunit protein bL21</fullName>
    </recommendedName>
</protein>